<organism evidence="3 4">
    <name type="scientific">Microthyrium microscopicum</name>
    <dbReference type="NCBI Taxonomy" id="703497"/>
    <lineage>
        <taxon>Eukaryota</taxon>
        <taxon>Fungi</taxon>
        <taxon>Dikarya</taxon>
        <taxon>Ascomycota</taxon>
        <taxon>Pezizomycotina</taxon>
        <taxon>Dothideomycetes</taxon>
        <taxon>Dothideomycetes incertae sedis</taxon>
        <taxon>Microthyriales</taxon>
        <taxon>Microthyriaceae</taxon>
        <taxon>Microthyrium</taxon>
    </lineage>
</organism>
<evidence type="ECO:0000256" key="1">
    <source>
        <dbReference type="SAM" id="MobiDB-lite"/>
    </source>
</evidence>
<keyword evidence="4" id="KW-1185">Reference proteome</keyword>
<name>A0A6A6UJ57_9PEZI</name>
<feature type="chain" id="PRO_5025568744" evidence="2">
    <location>
        <begin position="26"/>
        <end position="65"/>
    </location>
</feature>
<feature type="signal peptide" evidence="2">
    <location>
        <begin position="1"/>
        <end position="25"/>
    </location>
</feature>
<evidence type="ECO:0000256" key="2">
    <source>
        <dbReference type="SAM" id="SignalP"/>
    </source>
</evidence>
<evidence type="ECO:0000313" key="3">
    <source>
        <dbReference type="EMBL" id="KAF2671571.1"/>
    </source>
</evidence>
<keyword evidence="2" id="KW-0732">Signal</keyword>
<protein>
    <submittedName>
        <fullName evidence="3">Uncharacterized protein</fullName>
    </submittedName>
</protein>
<reference evidence="3" key="1">
    <citation type="journal article" date="2020" name="Stud. Mycol.">
        <title>101 Dothideomycetes genomes: a test case for predicting lifestyles and emergence of pathogens.</title>
        <authorList>
            <person name="Haridas S."/>
            <person name="Albert R."/>
            <person name="Binder M."/>
            <person name="Bloem J."/>
            <person name="Labutti K."/>
            <person name="Salamov A."/>
            <person name="Andreopoulos B."/>
            <person name="Baker S."/>
            <person name="Barry K."/>
            <person name="Bills G."/>
            <person name="Bluhm B."/>
            <person name="Cannon C."/>
            <person name="Castanera R."/>
            <person name="Culley D."/>
            <person name="Daum C."/>
            <person name="Ezra D."/>
            <person name="Gonzalez J."/>
            <person name="Henrissat B."/>
            <person name="Kuo A."/>
            <person name="Liang C."/>
            <person name="Lipzen A."/>
            <person name="Lutzoni F."/>
            <person name="Magnuson J."/>
            <person name="Mondo S."/>
            <person name="Nolan M."/>
            <person name="Ohm R."/>
            <person name="Pangilinan J."/>
            <person name="Park H.-J."/>
            <person name="Ramirez L."/>
            <person name="Alfaro M."/>
            <person name="Sun H."/>
            <person name="Tritt A."/>
            <person name="Yoshinaga Y."/>
            <person name="Zwiers L.-H."/>
            <person name="Turgeon B."/>
            <person name="Goodwin S."/>
            <person name="Spatafora J."/>
            <person name="Crous P."/>
            <person name="Grigoriev I."/>
        </authorList>
    </citation>
    <scope>NUCLEOTIDE SEQUENCE</scope>
    <source>
        <strain evidence="3">CBS 115976</strain>
    </source>
</reference>
<evidence type="ECO:0000313" key="4">
    <source>
        <dbReference type="Proteomes" id="UP000799302"/>
    </source>
</evidence>
<proteinExistence type="predicted"/>
<accession>A0A6A6UJ57</accession>
<dbReference type="EMBL" id="MU004232">
    <property type="protein sequence ID" value="KAF2671571.1"/>
    <property type="molecule type" value="Genomic_DNA"/>
</dbReference>
<dbReference type="Proteomes" id="UP000799302">
    <property type="component" value="Unassembled WGS sequence"/>
</dbReference>
<dbReference type="AlphaFoldDB" id="A0A6A6UJ57"/>
<sequence length="65" mass="7081">MSNRLYTIMSQVALLFILSAWVASAAPQAPPRPSNLPKATPYPGPNDPLQTRPMPPGFPTHPKMI</sequence>
<feature type="region of interest" description="Disordered" evidence="1">
    <location>
        <begin position="27"/>
        <end position="65"/>
    </location>
</feature>
<gene>
    <name evidence="3" type="ORF">BT63DRAFT_476454</name>
</gene>
<feature type="compositionally biased region" description="Pro residues" evidence="1">
    <location>
        <begin position="28"/>
        <end position="46"/>
    </location>
</feature>